<organism evidence="1 2">
    <name type="scientific">Pleurotus eryngii</name>
    <name type="common">Boletus of the steppes</name>
    <dbReference type="NCBI Taxonomy" id="5323"/>
    <lineage>
        <taxon>Eukaryota</taxon>
        <taxon>Fungi</taxon>
        <taxon>Dikarya</taxon>
        <taxon>Basidiomycota</taxon>
        <taxon>Agaricomycotina</taxon>
        <taxon>Agaricomycetes</taxon>
        <taxon>Agaricomycetidae</taxon>
        <taxon>Agaricales</taxon>
        <taxon>Pleurotineae</taxon>
        <taxon>Pleurotaceae</taxon>
        <taxon>Pleurotus</taxon>
    </lineage>
</organism>
<gene>
    <name evidence="1" type="ORF">BDN71DRAFT_419279</name>
</gene>
<dbReference type="AlphaFoldDB" id="A0A9P6A1P6"/>
<evidence type="ECO:0000313" key="2">
    <source>
        <dbReference type="Proteomes" id="UP000807025"/>
    </source>
</evidence>
<proteinExistence type="predicted"/>
<sequence>MPISSMMCTFYEDGLIYYAALLGMCYPCVNEIRSGGNLIHTFSHIFVNMIVSLTRPTEYINLFLPTQVALHSALSSRLFLNLRQSLDGEVGGTRRIDIRTFEGGTSRTLTTSALRFAVGADGNDEDNTRIIRGLCPTNAAQARTI</sequence>
<reference evidence="1" key="1">
    <citation type="submission" date="2020-11" db="EMBL/GenBank/DDBJ databases">
        <authorList>
            <consortium name="DOE Joint Genome Institute"/>
            <person name="Ahrendt S."/>
            <person name="Riley R."/>
            <person name="Andreopoulos W."/>
            <person name="Labutti K."/>
            <person name="Pangilinan J."/>
            <person name="Ruiz-Duenas F.J."/>
            <person name="Barrasa J.M."/>
            <person name="Sanchez-Garcia M."/>
            <person name="Camarero S."/>
            <person name="Miyauchi S."/>
            <person name="Serrano A."/>
            <person name="Linde D."/>
            <person name="Babiker R."/>
            <person name="Drula E."/>
            <person name="Ayuso-Fernandez I."/>
            <person name="Pacheco R."/>
            <person name="Padilla G."/>
            <person name="Ferreira P."/>
            <person name="Barriuso J."/>
            <person name="Kellner H."/>
            <person name="Castanera R."/>
            <person name="Alfaro M."/>
            <person name="Ramirez L."/>
            <person name="Pisabarro A.G."/>
            <person name="Kuo A."/>
            <person name="Tritt A."/>
            <person name="Lipzen A."/>
            <person name="He G."/>
            <person name="Yan M."/>
            <person name="Ng V."/>
            <person name="Cullen D."/>
            <person name="Martin F."/>
            <person name="Rosso M.-N."/>
            <person name="Henrissat B."/>
            <person name="Hibbett D."/>
            <person name="Martinez A.T."/>
            <person name="Grigoriev I.V."/>
        </authorList>
    </citation>
    <scope>NUCLEOTIDE SEQUENCE</scope>
    <source>
        <strain evidence="1">ATCC 90797</strain>
    </source>
</reference>
<comment type="caution">
    <text evidence="1">The sequence shown here is derived from an EMBL/GenBank/DDBJ whole genome shotgun (WGS) entry which is preliminary data.</text>
</comment>
<keyword evidence="2" id="KW-1185">Reference proteome</keyword>
<evidence type="ECO:0000313" key="1">
    <source>
        <dbReference type="EMBL" id="KAF9498305.1"/>
    </source>
</evidence>
<name>A0A9P6A1P6_PLEER</name>
<dbReference type="Proteomes" id="UP000807025">
    <property type="component" value="Unassembled WGS sequence"/>
</dbReference>
<dbReference type="EMBL" id="MU154538">
    <property type="protein sequence ID" value="KAF9498305.1"/>
    <property type="molecule type" value="Genomic_DNA"/>
</dbReference>
<protein>
    <submittedName>
        <fullName evidence="1">Uncharacterized protein</fullName>
    </submittedName>
</protein>
<accession>A0A9P6A1P6</accession>